<dbReference type="EC" id="2.2.1.9" evidence="7"/>
<dbReference type="NCBIfam" id="TIGR00173">
    <property type="entry name" value="menD"/>
    <property type="match status" value="1"/>
</dbReference>
<keyword evidence="4 7" id="KW-0460">Magnesium</keyword>
<dbReference type="InterPro" id="IPR029061">
    <property type="entry name" value="THDP-binding"/>
</dbReference>
<comment type="subunit">
    <text evidence="7">Homodimer.</text>
</comment>
<reference evidence="11 12" key="1">
    <citation type="submission" date="2019-03" db="EMBL/GenBank/DDBJ databases">
        <title>Genomic Encyclopedia of Archaeal and Bacterial Type Strains, Phase II (KMG-II): from individual species to whole genera.</title>
        <authorList>
            <person name="Goeker M."/>
        </authorList>
    </citation>
    <scope>NUCLEOTIDE SEQUENCE [LARGE SCALE GENOMIC DNA]</scope>
    <source>
        <strain evidence="11 12">DSM 15388</strain>
    </source>
</reference>
<name>A0A4R3I4N7_9GAMM</name>
<dbReference type="GO" id="GO:0000287">
    <property type="term" value="F:magnesium ion binding"/>
    <property type="evidence" value="ECO:0007669"/>
    <property type="project" value="UniProtKB-UniRule"/>
</dbReference>
<evidence type="ECO:0000313" key="12">
    <source>
        <dbReference type="Proteomes" id="UP000295793"/>
    </source>
</evidence>
<dbReference type="Pfam" id="PF16582">
    <property type="entry name" value="TPP_enzyme_M_2"/>
    <property type="match status" value="1"/>
</dbReference>
<dbReference type="RefSeq" id="WP_132702256.1">
    <property type="nucleotide sequence ID" value="NZ_SLZR01000012.1"/>
</dbReference>
<keyword evidence="12" id="KW-1185">Reference proteome</keyword>
<comment type="pathway">
    <text evidence="7">Quinol/quinone metabolism; menaquinone biosynthesis.</text>
</comment>
<evidence type="ECO:0000256" key="2">
    <source>
        <dbReference type="ARBA" id="ARBA00022679"/>
    </source>
</evidence>
<comment type="cofactor">
    <cofactor evidence="7">
        <name>thiamine diphosphate</name>
        <dbReference type="ChEBI" id="CHEBI:58937"/>
    </cofactor>
    <text evidence="7">Binds 1 thiamine pyrophosphate per subunit.</text>
</comment>
<protein>
    <recommendedName>
        <fullName evidence="7">2-succinyl-5-enolpyruvyl-6-hydroxy-3-cyclohexene-1-carboxylate synthase</fullName>
        <shortName evidence="7">SEPHCHC synthase</shortName>
        <ecNumber evidence="7">2.2.1.9</ecNumber>
    </recommendedName>
    <alternativeName>
        <fullName evidence="7">Menaquinone biosynthesis protein MenD</fullName>
    </alternativeName>
</protein>
<dbReference type="GO" id="GO:0070204">
    <property type="term" value="F:2-succinyl-5-enolpyruvyl-6-hydroxy-3-cyclohexene-1-carboxylic-acid synthase activity"/>
    <property type="evidence" value="ECO:0007669"/>
    <property type="project" value="UniProtKB-UniRule"/>
</dbReference>
<dbReference type="Pfam" id="PF02775">
    <property type="entry name" value="TPP_enzyme_C"/>
    <property type="match status" value="1"/>
</dbReference>
<dbReference type="Gene3D" id="3.40.50.970">
    <property type="match status" value="2"/>
</dbReference>
<proteinExistence type="inferred from homology"/>
<evidence type="ECO:0000259" key="10">
    <source>
        <dbReference type="Pfam" id="PF16582"/>
    </source>
</evidence>
<accession>A0A4R3I4N7</accession>
<dbReference type="EMBL" id="SLZR01000012">
    <property type="protein sequence ID" value="TCS39725.1"/>
    <property type="molecule type" value="Genomic_DNA"/>
</dbReference>
<evidence type="ECO:0000256" key="6">
    <source>
        <dbReference type="ARBA" id="ARBA00023211"/>
    </source>
</evidence>
<feature type="domain" description="Thiamine pyrophosphate enzyme N-terminal TPP-binding" evidence="9">
    <location>
        <begin position="11"/>
        <end position="125"/>
    </location>
</feature>
<keyword evidence="3 7" id="KW-0479">Metal-binding</keyword>
<dbReference type="GO" id="GO:0009234">
    <property type="term" value="P:menaquinone biosynthetic process"/>
    <property type="evidence" value="ECO:0007669"/>
    <property type="project" value="UniProtKB-UniRule"/>
</dbReference>
<evidence type="ECO:0000256" key="7">
    <source>
        <dbReference type="HAMAP-Rule" id="MF_01659"/>
    </source>
</evidence>
<feature type="domain" description="Thiamine pyrophosphate enzyme TPP-binding" evidence="8">
    <location>
        <begin position="410"/>
        <end position="534"/>
    </location>
</feature>
<dbReference type="OrthoDB" id="9791859at2"/>
<gene>
    <name evidence="7" type="primary">menD</name>
    <name evidence="11" type="ORF">BCF53_11210</name>
</gene>
<organism evidence="11 12">
    <name type="scientific">Reinekea marinisedimentorum</name>
    <dbReference type="NCBI Taxonomy" id="230495"/>
    <lineage>
        <taxon>Bacteria</taxon>
        <taxon>Pseudomonadati</taxon>
        <taxon>Pseudomonadota</taxon>
        <taxon>Gammaproteobacteria</taxon>
        <taxon>Oceanospirillales</taxon>
        <taxon>Saccharospirillaceae</taxon>
        <taxon>Reinekea</taxon>
    </lineage>
</organism>
<evidence type="ECO:0000256" key="5">
    <source>
        <dbReference type="ARBA" id="ARBA00023052"/>
    </source>
</evidence>
<dbReference type="GO" id="GO:0030145">
    <property type="term" value="F:manganese ion binding"/>
    <property type="evidence" value="ECO:0007669"/>
    <property type="project" value="UniProtKB-UniRule"/>
</dbReference>
<comment type="function">
    <text evidence="7">Catalyzes the thiamine diphosphate-dependent decarboxylation of 2-oxoglutarate and the subsequent addition of the resulting succinic semialdehyde-thiamine pyrophosphate anion to isochorismate to yield 2-succinyl-5-enolpyruvyl-6-hydroxy-3-cyclohexene-1-carboxylate (SEPHCHC).</text>
</comment>
<dbReference type="InterPro" id="IPR012001">
    <property type="entry name" value="Thiamin_PyroP_enz_TPP-bd_dom"/>
</dbReference>
<dbReference type="InterPro" id="IPR011766">
    <property type="entry name" value="TPP_enzyme_TPP-bd"/>
</dbReference>
<dbReference type="PANTHER" id="PTHR42916:SF1">
    <property type="entry name" value="PROTEIN PHYLLO, CHLOROPLASTIC"/>
    <property type="match status" value="1"/>
</dbReference>
<dbReference type="SUPFAM" id="SSF52518">
    <property type="entry name" value="Thiamin diphosphate-binding fold (THDP-binding)"/>
    <property type="match status" value="2"/>
</dbReference>
<evidence type="ECO:0000256" key="1">
    <source>
        <dbReference type="ARBA" id="ARBA00022428"/>
    </source>
</evidence>
<dbReference type="AlphaFoldDB" id="A0A4R3I4N7"/>
<feature type="domain" description="Menaquinone biosynthesis protein MenD middle" evidence="10">
    <location>
        <begin position="211"/>
        <end position="384"/>
    </location>
</feature>
<dbReference type="InterPro" id="IPR032264">
    <property type="entry name" value="MenD_middle"/>
</dbReference>
<dbReference type="GO" id="GO:0030976">
    <property type="term" value="F:thiamine pyrophosphate binding"/>
    <property type="evidence" value="ECO:0007669"/>
    <property type="project" value="UniProtKB-UniRule"/>
</dbReference>
<dbReference type="Pfam" id="PF02776">
    <property type="entry name" value="TPP_enzyme_N"/>
    <property type="match status" value="1"/>
</dbReference>
<dbReference type="Gene3D" id="3.40.50.1220">
    <property type="entry name" value="TPP-binding domain"/>
    <property type="match status" value="1"/>
</dbReference>
<evidence type="ECO:0000313" key="11">
    <source>
        <dbReference type="EMBL" id="TCS39725.1"/>
    </source>
</evidence>
<dbReference type="PIRSF" id="PIRSF004983">
    <property type="entry name" value="MenD"/>
    <property type="match status" value="1"/>
</dbReference>
<evidence type="ECO:0000256" key="3">
    <source>
        <dbReference type="ARBA" id="ARBA00022723"/>
    </source>
</evidence>
<evidence type="ECO:0000259" key="8">
    <source>
        <dbReference type="Pfam" id="PF02775"/>
    </source>
</evidence>
<evidence type="ECO:0000259" key="9">
    <source>
        <dbReference type="Pfam" id="PF02776"/>
    </source>
</evidence>
<evidence type="ECO:0000256" key="4">
    <source>
        <dbReference type="ARBA" id="ARBA00022842"/>
    </source>
</evidence>
<comment type="similarity">
    <text evidence="7">Belongs to the TPP enzyme family. MenD subfamily.</text>
</comment>
<comment type="catalytic activity">
    <reaction evidence="7">
        <text>isochorismate + 2-oxoglutarate + H(+) = 5-enolpyruvoyl-6-hydroxy-2-succinyl-cyclohex-3-ene-1-carboxylate + CO2</text>
        <dbReference type="Rhea" id="RHEA:25593"/>
        <dbReference type="ChEBI" id="CHEBI:15378"/>
        <dbReference type="ChEBI" id="CHEBI:16526"/>
        <dbReference type="ChEBI" id="CHEBI:16810"/>
        <dbReference type="ChEBI" id="CHEBI:29780"/>
        <dbReference type="ChEBI" id="CHEBI:58818"/>
        <dbReference type="EC" id="2.2.1.9"/>
    </reaction>
</comment>
<keyword evidence="2 7" id="KW-0808">Transferase</keyword>
<dbReference type="PANTHER" id="PTHR42916">
    <property type="entry name" value="2-SUCCINYL-5-ENOLPYRUVYL-6-HYDROXY-3-CYCLOHEXENE-1-CARBOXYLATE SYNTHASE"/>
    <property type="match status" value="1"/>
</dbReference>
<dbReference type="CDD" id="cd07037">
    <property type="entry name" value="TPP_PYR_MenD"/>
    <property type="match status" value="1"/>
</dbReference>
<keyword evidence="5 7" id="KW-0786">Thiamine pyrophosphate</keyword>
<dbReference type="Proteomes" id="UP000295793">
    <property type="component" value="Unassembled WGS sequence"/>
</dbReference>
<keyword evidence="1 7" id="KW-0474">Menaquinone biosynthesis</keyword>
<dbReference type="UniPathway" id="UPA01057">
    <property type="reaction ID" value="UER00164"/>
</dbReference>
<comment type="caution">
    <text evidence="11">The sequence shown here is derived from an EMBL/GenBank/DDBJ whole genome shotgun (WGS) entry which is preliminary data.</text>
</comment>
<comment type="cofactor">
    <cofactor evidence="7">
        <name>Mg(2+)</name>
        <dbReference type="ChEBI" id="CHEBI:18420"/>
    </cofactor>
    <cofactor evidence="7">
        <name>Mn(2+)</name>
        <dbReference type="ChEBI" id="CHEBI:29035"/>
    </cofactor>
</comment>
<dbReference type="HAMAP" id="MF_01659">
    <property type="entry name" value="MenD"/>
    <property type="match status" value="1"/>
</dbReference>
<dbReference type="InterPro" id="IPR004433">
    <property type="entry name" value="MenaQ_synth_MenD"/>
</dbReference>
<dbReference type="CDD" id="cd02009">
    <property type="entry name" value="TPP_SHCHC_synthase"/>
    <property type="match status" value="1"/>
</dbReference>
<keyword evidence="6 7" id="KW-0464">Manganese</keyword>
<sequence>MTLAEQNYYWAEQIVCALRGCGAQHFFIAPGSRSAPLTLVLLRLAEVLPDVYCHTGFDERSLAFAALGVVKASGLPAVTVTSSGSAVANLLPAMVEAQQLQLPLVALTADRPAYLIGVGANQAIHQPGIFSHFVAFECSLPLPDGPLAAAGLQLSRHLHGSMRQQPGPVHLNVPFAEPLYPDSRLPLRAVPVSTAPAPAKLVRPANIIDVHGECLIIAGSLNIAQAQQVLKLAEALQAVVIADITSQLRQLQHPRVLANSYELCTTEQPLLNQFKTVLQFGGRLVNKPVNQFLAQYPGCYWLINEHDQLLDPTGLAQCRRIPAAHWPLAFKQAGMATTTLQQQLIARSVDIAGHLAEQWQRQYSEYHCLHLLSGLIPAEHLLFLGNSLTIRLYERTAECRERYPEVFSNRGASGIDGLLATAAGLQLARGQPLTVIVGDLSALHDLNSLYWLKQAGQTLVLIVLNNDGGQIFSMLPARQQKDVFEQGFEQPHGISLAAIAAAMGLTSEQVAATEQLAEAYQKACRRAGATVIEVLLPRDAFIRHHRALQCRPT</sequence>
<comment type="pathway">
    <text evidence="7">Quinol/quinone metabolism; 1,4-dihydroxy-2-naphthoate biosynthesis; 1,4-dihydroxy-2-naphthoate from chorismate: step 2/7.</text>
</comment>
<dbReference type="UniPathway" id="UPA00079"/>